<accession>A0A9Q0RSL2</accession>
<name>A0A9Q0RSL2_9DIPT</name>
<dbReference type="Proteomes" id="UP001151699">
    <property type="component" value="Unassembled WGS sequence"/>
</dbReference>
<organism evidence="1 2">
    <name type="scientific">Pseudolycoriella hygida</name>
    <dbReference type="NCBI Taxonomy" id="35572"/>
    <lineage>
        <taxon>Eukaryota</taxon>
        <taxon>Metazoa</taxon>
        <taxon>Ecdysozoa</taxon>
        <taxon>Arthropoda</taxon>
        <taxon>Hexapoda</taxon>
        <taxon>Insecta</taxon>
        <taxon>Pterygota</taxon>
        <taxon>Neoptera</taxon>
        <taxon>Endopterygota</taxon>
        <taxon>Diptera</taxon>
        <taxon>Nematocera</taxon>
        <taxon>Sciaroidea</taxon>
        <taxon>Sciaridae</taxon>
        <taxon>Pseudolycoriella</taxon>
    </lineage>
</organism>
<evidence type="ECO:0000313" key="2">
    <source>
        <dbReference type="Proteomes" id="UP001151699"/>
    </source>
</evidence>
<protein>
    <submittedName>
        <fullName evidence="1">Uncharacterized protein</fullName>
    </submittedName>
</protein>
<dbReference type="AlphaFoldDB" id="A0A9Q0RSL2"/>
<feature type="non-terminal residue" evidence="1">
    <location>
        <position position="178"/>
    </location>
</feature>
<dbReference type="EMBL" id="WJQU01003250">
    <property type="protein sequence ID" value="KAJ6626444.1"/>
    <property type="molecule type" value="Genomic_DNA"/>
</dbReference>
<comment type="caution">
    <text evidence="1">The sequence shown here is derived from an EMBL/GenBank/DDBJ whole genome shotgun (WGS) entry which is preliminary data.</text>
</comment>
<reference evidence="1" key="1">
    <citation type="submission" date="2022-07" db="EMBL/GenBank/DDBJ databases">
        <authorList>
            <person name="Trinca V."/>
            <person name="Uliana J.V.C."/>
            <person name="Torres T.T."/>
            <person name="Ward R.J."/>
            <person name="Monesi N."/>
        </authorList>
    </citation>
    <scope>NUCLEOTIDE SEQUENCE</scope>
    <source>
        <strain evidence="1">HSMRA1968</strain>
        <tissue evidence="1">Whole embryos</tissue>
    </source>
</reference>
<keyword evidence="2" id="KW-1185">Reference proteome</keyword>
<evidence type="ECO:0000313" key="1">
    <source>
        <dbReference type="EMBL" id="KAJ6626444.1"/>
    </source>
</evidence>
<gene>
    <name evidence="1" type="ORF">Bhyg_16253</name>
</gene>
<proteinExistence type="predicted"/>
<sequence length="178" mass="19462">MLPNNVRFVTFGGKLNPGETPKQLGDCIKIYIDQTNWLKGATTEITSDGENATLEITGTPDPTYDPNATPDSSFDTPLELTGEIFNAFPDADLAGCRCDLSSHKDPCGCVHCVGKCTKYPNDNRTPDQVLEDAFNYFNQVGLVERCHKHSSLLDDGRVFIEFVGNSIPDEDGNICAPQ</sequence>